<dbReference type="AlphaFoldDB" id="A0A1J1I536"/>
<dbReference type="Proteomes" id="UP000183832">
    <property type="component" value="Unassembled WGS sequence"/>
</dbReference>
<proteinExistence type="predicted"/>
<name>A0A1J1I536_9DIPT</name>
<sequence>MSYTQRKGKIAEISFGEEKSVLVKEKRSKMSKADNKSRDALEFVILETFIYHRLDKEAEKCQVGRFSDLLLFTLHPTK</sequence>
<organism evidence="1 2">
    <name type="scientific">Clunio marinus</name>
    <dbReference type="NCBI Taxonomy" id="568069"/>
    <lineage>
        <taxon>Eukaryota</taxon>
        <taxon>Metazoa</taxon>
        <taxon>Ecdysozoa</taxon>
        <taxon>Arthropoda</taxon>
        <taxon>Hexapoda</taxon>
        <taxon>Insecta</taxon>
        <taxon>Pterygota</taxon>
        <taxon>Neoptera</taxon>
        <taxon>Endopterygota</taxon>
        <taxon>Diptera</taxon>
        <taxon>Nematocera</taxon>
        <taxon>Chironomoidea</taxon>
        <taxon>Chironomidae</taxon>
        <taxon>Clunio</taxon>
    </lineage>
</organism>
<evidence type="ECO:0000313" key="2">
    <source>
        <dbReference type="Proteomes" id="UP000183832"/>
    </source>
</evidence>
<dbReference type="EMBL" id="CVRI01000037">
    <property type="protein sequence ID" value="CRK93489.1"/>
    <property type="molecule type" value="Genomic_DNA"/>
</dbReference>
<protein>
    <submittedName>
        <fullName evidence="1">CLUMA_CG007025, isoform A</fullName>
    </submittedName>
</protein>
<reference evidence="1 2" key="1">
    <citation type="submission" date="2015-04" db="EMBL/GenBank/DDBJ databases">
        <authorList>
            <person name="Syromyatnikov M.Y."/>
            <person name="Popov V.N."/>
        </authorList>
    </citation>
    <scope>NUCLEOTIDE SEQUENCE [LARGE SCALE GENOMIC DNA]</scope>
</reference>
<keyword evidence="2" id="KW-1185">Reference proteome</keyword>
<evidence type="ECO:0000313" key="1">
    <source>
        <dbReference type="EMBL" id="CRK93489.1"/>
    </source>
</evidence>
<gene>
    <name evidence="1" type="ORF">CLUMA_CG007025</name>
</gene>
<accession>A0A1J1I536</accession>